<dbReference type="PANTHER" id="PTHR13306:SF6">
    <property type="entry name" value="TRANSMEMBRANE PROTEIN 138"/>
    <property type="match status" value="1"/>
</dbReference>
<organism evidence="15 16">
    <name type="scientific">Haemonchus contortus</name>
    <name type="common">Barber pole worm</name>
    <dbReference type="NCBI Taxonomy" id="6289"/>
    <lineage>
        <taxon>Eukaryota</taxon>
        <taxon>Metazoa</taxon>
        <taxon>Ecdysozoa</taxon>
        <taxon>Nematoda</taxon>
        <taxon>Chromadorea</taxon>
        <taxon>Rhabditida</taxon>
        <taxon>Rhabditina</taxon>
        <taxon>Rhabditomorpha</taxon>
        <taxon>Strongyloidea</taxon>
        <taxon>Trichostrongylidae</taxon>
        <taxon>Haemonchus</taxon>
    </lineage>
</organism>
<keyword evidence="8" id="KW-0970">Cilium biogenesis/degradation</keyword>
<keyword evidence="9 14" id="KW-1133">Transmembrane helix</keyword>
<dbReference type="WBParaSite" id="HCON_00059290-00001">
    <property type="protein sequence ID" value="HCON_00059290-00001"/>
    <property type="gene ID" value="HCON_00059290"/>
</dbReference>
<dbReference type="OrthoDB" id="189688at2759"/>
<dbReference type="AlphaFoldDB" id="A0A7I4Y5Q3"/>
<evidence type="ECO:0000256" key="11">
    <source>
        <dbReference type="ARBA" id="ARBA00023136"/>
    </source>
</evidence>
<proteinExistence type="inferred from homology"/>
<feature type="transmembrane region" description="Helical" evidence="14">
    <location>
        <begin position="24"/>
        <end position="57"/>
    </location>
</feature>
<evidence type="ECO:0000256" key="1">
    <source>
        <dbReference type="ARBA" id="ARBA00003709"/>
    </source>
</evidence>
<keyword evidence="6" id="KW-0926">Vacuole</keyword>
<keyword evidence="12" id="KW-0325">Glycoprotein</keyword>
<evidence type="ECO:0000256" key="9">
    <source>
        <dbReference type="ARBA" id="ARBA00022989"/>
    </source>
</evidence>
<keyword evidence="7 14" id="KW-0812">Transmembrane</keyword>
<protein>
    <recommendedName>
        <fullName evidence="5">Transmembrane protein 138</fullName>
    </recommendedName>
</protein>
<dbReference type="GO" id="GO:0005929">
    <property type="term" value="C:cilium"/>
    <property type="evidence" value="ECO:0007669"/>
    <property type="project" value="UniProtKB-SubCell"/>
</dbReference>
<dbReference type="InterPro" id="IPR024133">
    <property type="entry name" value="TM_138"/>
</dbReference>
<keyword evidence="11 14" id="KW-0472">Membrane</keyword>
<evidence type="ECO:0000256" key="5">
    <source>
        <dbReference type="ARBA" id="ARBA00014515"/>
    </source>
</evidence>
<keyword evidence="10" id="KW-0969">Cilium</keyword>
<evidence type="ECO:0000256" key="2">
    <source>
        <dbReference type="ARBA" id="ARBA00004128"/>
    </source>
</evidence>
<keyword evidence="13" id="KW-0966">Cell projection</keyword>
<dbReference type="GO" id="GO:0030030">
    <property type="term" value="P:cell projection organization"/>
    <property type="evidence" value="ECO:0007669"/>
    <property type="project" value="UniProtKB-KW"/>
</dbReference>
<evidence type="ECO:0000256" key="8">
    <source>
        <dbReference type="ARBA" id="ARBA00022794"/>
    </source>
</evidence>
<keyword evidence="15" id="KW-1185">Reference proteome</keyword>
<feature type="transmembrane region" description="Helical" evidence="14">
    <location>
        <begin position="63"/>
        <end position="90"/>
    </location>
</feature>
<dbReference type="PANTHER" id="PTHR13306">
    <property type="entry name" value="TRANSMEMBRANE PROTEIN 138"/>
    <property type="match status" value="1"/>
</dbReference>
<evidence type="ECO:0000256" key="7">
    <source>
        <dbReference type="ARBA" id="ARBA00022692"/>
    </source>
</evidence>
<dbReference type="GO" id="GO:0005774">
    <property type="term" value="C:vacuolar membrane"/>
    <property type="evidence" value="ECO:0007669"/>
    <property type="project" value="UniProtKB-SubCell"/>
</dbReference>
<comment type="similarity">
    <text evidence="4">Belongs to the TMEM138 family.</text>
</comment>
<evidence type="ECO:0000256" key="14">
    <source>
        <dbReference type="SAM" id="Phobius"/>
    </source>
</evidence>
<comment type="function">
    <text evidence="1">Required for ciliogenesis.</text>
</comment>
<name>A0A7I4Y5Q3_HAECO</name>
<feature type="transmembrane region" description="Helical" evidence="14">
    <location>
        <begin position="97"/>
        <end position="114"/>
    </location>
</feature>
<evidence type="ECO:0000256" key="6">
    <source>
        <dbReference type="ARBA" id="ARBA00022554"/>
    </source>
</evidence>
<reference evidence="16" key="1">
    <citation type="submission" date="2020-12" db="UniProtKB">
        <authorList>
            <consortium name="WormBaseParasite"/>
        </authorList>
    </citation>
    <scope>IDENTIFICATION</scope>
    <source>
        <strain evidence="16">MHco3</strain>
    </source>
</reference>
<sequence length="177" mass="19984">FSVQLIQPTTHNYSFRMTSSKYPLLLAVQIGMLATDLAFNAASVLLFGNSIVLLMMYILQDTLILLSVIVLIIAFSSTFVFQAGLIFLLFRRFASTLIAAFVYLAASISLHYVTLNNRWERSTTSIFFTPPILVLYVAHKCCAVVHYAMYKRAALLLADPKYHGDSEWLRSKIRESS</sequence>
<feature type="transmembrane region" description="Helical" evidence="14">
    <location>
        <begin position="126"/>
        <end position="148"/>
    </location>
</feature>
<accession>A0A7I4Y5Q3</accession>
<evidence type="ECO:0000313" key="15">
    <source>
        <dbReference type="Proteomes" id="UP000025227"/>
    </source>
</evidence>
<dbReference type="Pfam" id="PF14935">
    <property type="entry name" value="TMEM138"/>
    <property type="match status" value="1"/>
</dbReference>
<evidence type="ECO:0000256" key="4">
    <source>
        <dbReference type="ARBA" id="ARBA00010572"/>
    </source>
</evidence>
<comment type="subcellular location">
    <subcellularLocation>
        <location evidence="3">Cell projection</location>
        <location evidence="3">Cilium</location>
    </subcellularLocation>
    <subcellularLocation>
        <location evidence="2">Vacuole membrane</location>
        <topology evidence="2">Multi-pass membrane protein</topology>
    </subcellularLocation>
</comment>
<dbReference type="Proteomes" id="UP000025227">
    <property type="component" value="Unplaced"/>
</dbReference>
<evidence type="ECO:0000256" key="3">
    <source>
        <dbReference type="ARBA" id="ARBA00004138"/>
    </source>
</evidence>
<evidence type="ECO:0000313" key="16">
    <source>
        <dbReference type="WBParaSite" id="HCON_00059290-00001"/>
    </source>
</evidence>
<evidence type="ECO:0000256" key="12">
    <source>
        <dbReference type="ARBA" id="ARBA00023180"/>
    </source>
</evidence>
<evidence type="ECO:0000256" key="13">
    <source>
        <dbReference type="ARBA" id="ARBA00023273"/>
    </source>
</evidence>
<evidence type="ECO:0000256" key="10">
    <source>
        <dbReference type="ARBA" id="ARBA00023069"/>
    </source>
</evidence>